<evidence type="ECO:0000313" key="3">
    <source>
        <dbReference type="EMBL" id="GGG43687.1"/>
    </source>
</evidence>
<gene>
    <name evidence="3" type="ORF">GCM10010964_33860</name>
</gene>
<feature type="signal peptide" evidence="2">
    <location>
        <begin position="1"/>
        <end position="21"/>
    </location>
</feature>
<protein>
    <submittedName>
        <fullName evidence="3">Uncharacterized protein</fullName>
    </submittedName>
</protein>
<dbReference type="RefSeq" id="WP_188902380.1">
    <property type="nucleotide sequence ID" value="NZ_BMKS01000012.1"/>
</dbReference>
<organism evidence="3 4">
    <name type="scientific">Caldovatus sediminis</name>
    <dbReference type="NCBI Taxonomy" id="2041189"/>
    <lineage>
        <taxon>Bacteria</taxon>
        <taxon>Pseudomonadati</taxon>
        <taxon>Pseudomonadota</taxon>
        <taxon>Alphaproteobacteria</taxon>
        <taxon>Acetobacterales</taxon>
        <taxon>Roseomonadaceae</taxon>
        <taxon>Caldovatus</taxon>
    </lineage>
</organism>
<evidence type="ECO:0000256" key="2">
    <source>
        <dbReference type="SAM" id="SignalP"/>
    </source>
</evidence>
<dbReference type="AlphaFoldDB" id="A0A8J2ZDH0"/>
<keyword evidence="2" id="KW-0732">Signal</keyword>
<proteinExistence type="predicted"/>
<name>A0A8J2ZDH0_9PROT</name>
<keyword evidence="4" id="KW-1185">Reference proteome</keyword>
<reference evidence="3 4" key="1">
    <citation type="journal article" date="2014" name="Int. J. Syst. Evol. Microbiol.">
        <title>Complete genome sequence of Corynebacterium casei LMG S-19264T (=DSM 44701T), isolated from a smear-ripened cheese.</title>
        <authorList>
            <consortium name="US DOE Joint Genome Institute (JGI-PGF)"/>
            <person name="Walter F."/>
            <person name="Albersmeier A."/>
            <person name="Kalinowski J."/>
            <person name="Ruckert C."/>
        </authorList>
    </citation>
    <scope>NUCLEOTIDE SEQUENCE [LARGE SCALE GENOMIC DNA]</scope>
    <source>
        <strain evidence="3 4">CGMCC 1.16330</strain>
    </source>
</reference>
<comment type="caution">
    <text evidence="3">The sequence shown here is derived from an EMBL/GenBank/DDBJ whole genome shotgun (WGS) entry which is preliminary data.</text>
</comment>
<evidence type="ECO:0000313" key="4">
    <source>
        <dbReference type="Proteomes" id="UP000597507"/>
    </source>
</evidence>
<dbReference type="EMBL" id="BMKS01000012">
    <property type="protein sequence ID" value="GGG43687.1"/>
    <property type="molecule type" value="Genomic_DNA"/>
</dbReference>
<evidence type="ECO:0000256" key="1">
    <source>
        <dbReference type="SAM" id="MobiDB-lite"/>
    </source>
</evidence>
<feature type="chain" id="PRO_5035157876" evidence="2">
    <location>
        <begin position="22"/>
        <end position="111"/>
    </location>
</feature>
<feature type="region of interest" description="Disordered" evidence="1">
    <location>
        <begin position="44"/>
        <end position="75"/>
    </location>
</feature>
<dbReference type="Proteomes" id="UP000597507">
    <property type="component" value="Unassembled WGS sequence"/>
</dbReference>
<sequence>MTRLLCPVLALALLAPAGAAAQQLRTLVVPEEAEVVVAARGMPQPRLAPRPVPAASAPPAAGWTQSSLFEPPDEPGLGVTGQSLLSAAVAAALAATLGTGRGGAAAPARTR</sequence>
<accession>A0A8J2ZDH0</accession>